<feature type="non-terminal residue" evidence="1">
    <location>
        <position position="1"/>
    </location>
</feature>
<proteinExistence type="predicted"/>
<evidence type="ECO:0000313" key="1">
    <source>
        <dbReference type="EMBL" id="CDW29090.1"/>
    </source>
</evidence>
<dbReference type="EMBL" id="HACA01011729">
    <property type="protein sequence ID" value="CDW29090.1"/>
    <property type="molecule type" value="Transcribed_RNA"/>
</dbReference>
<dbReference type="AlphaFoldDB" id="A0A0K2TTF1"/>
<name>A0A0K2TTF1_LEPSM</name>
<reference evidence="1" key="1">
    <citation type="submission" date="2014-05" db="EMBL/GenBank/DDBJ databases">
        <authorList>
            <person name="Chronopoulou M."/>
        </authorList>
    </citation>
    <scope>NUCLEOTIDE SEQUENCE</scope>
    <source>
        <tissue evidence="1">Whole organism</tissue>
    </source>
</reference>
<accession>A0A0K2TTF1</accession>
<protein>
    <submittedName>
        <fullName evidence="1">Uncharacterized protein</fullName>
    </submittedName>
</protein>
<organism evidence="1">
    <name type="scientific">Lepeophtheirus salmonis</name>
    <name type="common">Salmon louse</name>
    <name type="synonym">Caligus salmonis</name>
    <dbReference type="NCBI Taxonomy" id="72036"/>
    <lineage>
        <taxon>Eukaryota</taxon>
        <taxon>Metazoa</taxon>
        <taxon>Ecdysozoa</taxon>
        <taxon>Arthropoda</taxon>
        <taxon>Crustacea</taxon>
        <taxon>Multicrustacea</taxon>
        <taxon>Hexanauplia</taxon>
        <taxon>Copepoda</taxon>
        <taxon>Siphonostomatoida</taxon>
        <taxon>Caligidae</taxon>
        <taxon>Lepeophtheirus</taxon>
    </lineage>
</organism>
<sequence length="54" mass="6455">FVCPTWNVYICLKVIKSIKVIIVRQSRIGDDHRSNYIKYPCLYPFLLPLWSQLI</sequence>